<dbReference type="Gene3D" id="1.10.287.1060">
    <property type="entry name" value="ESAT-6-like"/>
    <property type="match status" value="1"/>
</dbReference>
<proteinExistence type="predicted"/>
<comment type="caution">
    <text evidence="1">The sequence shown here is derived from an EMBL/GenBank/DDBJ whole genome shotgun (WGS) entry which is preliminary data.</text>
</comment>
<reference evidence="1 2" key="1">
    <citation type="submission" date="2016-06" db="EMBL/GenBank/DDBJ databases">
        <authorList>
            <person name="Kjaerup R.B."/>
            <person name="Dalgaard T.S."/>
            <person name="Juul-Madsen H.R."/>
        </authorList>
    </citation>
    <scope>NUCLEOTIDE SEQUENCE [LARGE SCALE GENOMIC DNA]</scope>
    <source>
        <strain evidence="1 2">1127319.6</strain>
    </source>
</reference>
<dbReference type="OrthoDB" id="3387628at2"/>
<sequence length="96" mass="10693">MAEQEWQFAKIEQTVGDLKDEHKRLNDVLAEERARIQMVSSDIWHGTAREGWQAAERSWGEKADAALEALNKLIGAIQGGHDSMESAEGKLKGKFG</sequence>
<organism evidence="1 2">
    <name type="scientific">Mycolicibacterium mucogenicum</name>
    <name type="common">Mycobacterium mucogenicum</name>
    <dbReference type="NCBI Taxonomy" id="56689"/>
    <lineage>
        <taxon>Bacteria</taxon>
        <taxon>Bacillati</taxon>
        <taxon>Actinomycetota</taxon>
        <taxon>Actinomycetes</taxon>
        <taxon>Mycobacteriales</taxon>
        <taxon>Mycobacteriaceae</taxon>
        <taxon>Mycolicibacterium</taxon>
    </lineage>
</organism>
<gene>
    <name evidence="1" type="ORF">A5630_28310</name>
</gene>
<dbReference type="InterPro" id="IPR010310">
    <property type="entry name" value="T7SS_ESAT-6-like"/>
</dbReference>
<dbReference type="AlphaFoldDB" id="A0A1A3GUA4"/>
<dbReference type="Pfam" id="PF06013">
    <property type="entry name" value="WXG100"/>
    <property type="match status" value="1"/>
</dbReference>
<protein>
    <recommendedName>
        <fullName evidence="3">ESAT-6-like protein</fullName>
    </recommendedName>
</protein>
<accession>A0A1A3GUA4</accession>
<dbReference type="InterPro" id="IPR036689">
    <property type="entry name" value="ESAT-6-like_sf"/>
</dbReference>
<dbReference type="RefSeq" id="WP_064983668.1">
    <property type="nucleotide sequence ID" value="NZ_LZLC01000188.1"/>
</dbReference>
<evidence type="ECO:0000313" key="1">
    <source>
        <dbReference type="EMBL" id="OBJ38956.1"/>
    </source>
</evidence>
<dbReference type="Proteomes" id="UP000093898">
    <property type="component" value="Unassembled WGS sequence"/>
</dbReference>
<dbReference type="SUPFAM" id="SSF140453">
    <property type="entry name" value="EsxAB dimer-like"/>
    <property type="match status" value="1"/>
</dbReference>
<dbReference type="EMBL" id="LZLC01000188">
    <property type="protein sequence ID" value="OBJ38956.1"/>
    <property type="molecule type" value="Genomic_DNA"/>
</dbReference>
<name>A0A1A3GUA4_MYCMU</name>
<evidence type="ECO:0008006" key="3">
    <source>
        <dbReference type="Google" id="ProtNLM"/>
    </source>
</evidence>
<evidence type="ECO:0000313" key="2">
    <source>
        <dbReference type="Proteomes" id="UP000093898"/>
    </source>
</evidence>